<evidence type="ECO:0000313" key="1">
    <source>
        <dbReference type="EMBL" id="KAK3247311.1"/>
    </source>
</evidence>
<organism evidence="1 3">
    <name type="scientific">Cymbomonas tetramitiformis</name>
    <dbReference type="NCBI Taxonomy" id="36881"/>
    <lineage>
        <taxon>Eukaryota</taxon>
        <taxon>Viridiplantae</taxon>
        <taxon>Chlorophyta</taxon>
        <taxon>Pyramimonadophyceae</taxon>
        <taxon>Pyramimonadales</taxon>
        <taxon>Pyramimonadaceae</taxon>
        <taxon>Cymbomonas</taxon>
    </lineage>
</organism>
<dbReference type="EMBL" id="LGRX02029072">
    <property type="protein sequence ID" value="KAK3247311.1"/>
    <property type="molecule type" value="Genomic_DNA"/>
</dbReference>
<evidence type="ECO:0000313" key="2">
    <source>
        <dbReference type="EMBL" id="KAK3280511.1"/>
    </source>
</evidence>
<dbReference type="AlphaFoldDB" id="A0AAE0F086"/>
<keyword evidence="3" id="KW-1185">Reference proteome</keyword>
<reference evidence="1 3" key="1">
    <citation type="journal article" date="2015" name="Genome Biol. Evol.">
        <title>Comparative Genomics of a Bacterivorous Green Alga Reveals Evolutionary Causalities and Consequences of Phago-Mixotrophic Mode of Nutrition.</title>
        <authorList>
            <person name="Burns J.A."/>
            <person name="Paasch A."/>
            <person name="Narechania A."/>
            <person name="Kim E."/>
        </authorList>
    </citation>
    <scope>NUCLEOTIDE SEQUENCE [LARGE SCALE GENOMIC DNA]</scope>
    <source>
        <strain evidence="1">PLY_AMNH</strain>
    </source>
</reference>
<sequence>MFDGVAEYGPRAFAACVAKYGEPKLLDGERVLPEGPRGTFRPTDSQLVSWAISRTVPQGHAGGNISAAHVAVPQQVVQPLVAQPAGGAIGRWCDRWKPPQPAGGAACGAGDSRQVESQQVVAPAGGPRYLGEDGCMHALFEPVRQPPVVVAGRVVRDAGVDDAVAVDEPIGANALTFPDDLLSAENSGSDDEDASAGVAATPASGGAFPPAGFHTVWGMPLERTQERPVAGGATHYQNPPYGGGNVVDYVQAVAPHPVQALARALTLGPEAGQEQVARDLRDEIHAEIGHQQLRDAILRLGLVVQPREDEDEDVAAAGTGPAGSAN</sequence>
<accession>A0AAE0F086</accession>
<protein>
    <submittedName>
        <fullName evidence="1">Uncharacterized protein</fullName>
    </submittedName>
</protein>
<dbReference type="Proteomes" id="UP001190700">
    <property type="component" value="Unassembled WGS sequence"/>
</dbReference>
<proteinExistence type="predicted"/>
<name>A0AAE0F086_9CHLO</name>
<reference evidence="1" key="2">
    <citation type="submission" date="2023-06" db="EMBL/GenBank/DDBJ databases">
        <title>Long-read-based genome assembly of the green algal bacterivore Cymbomonas tetramitiformis.</title>
        <authorList>
            <person name="Gyaltshen Y."/>
            <person name="Rozenberg A."/>
            <person name="Paasch A."/>
            <person name="Burns J.A."/>
            <person name="Warring S."/>
            <person name="Larson R."/>
            <person name="Maurer-Alcala X."/>
            <person name="Dacks J."/>
            <person name="Kim E."/>
        </authorList>
    </citation>
    <scope>NUCLEOTIDE SEQUENCE</scope>
    <source>
        <strain evidence="1">PLY_AMNH</strain>
    </source>
</reference>
<evidence type="ECO:0000313" key="3">
    <source>
        <dbReference type="Proteomes" id="UP001190700"/>
    </source>
</evidence>
<dbReference type="EMBL" id="LGRX02004368">
    <property type="protein sequence ID" value="KAK3280511.1"/>
    <property type="molecule type" value="Genomic_DNA"/>
</dbReference>
<gene>
    <name evidence="2" type="ORF">CYMTET_11650</name>
    <name evidence="1" type="ORF">CYMTET_43183</name>
</gene>
<comment type="caution">
    <text evidence="1">The sequence shown here is derived from an EMBL/GenBank/DDBJ whole genome shotgun (WGS) entry which is preliminary data.</text>
</comment>